<dbReference type="EMBL" id="JBIAQY010000001">
    <property type="protein sequence ID" value="MFF3566933.1"/>
    <property type="molecule type" value="Genomic_DNA"/>
</dbReference>
<evidence type="ECO:0000313" key="1">
    <source>
        <dbReference type="EMBL" id="MFF3566933.1"/>
    </source>
</evidence>
<reference evidence="1 2" key="1">
    <citation type="submission" date="2024-10" db="EMBL/GenBank/DDBJ databases">
        <title>The Natural Products Discovery Center: Release of the First 8490 Sequenced Strains for Exploring Actinobacteria Biosynthetic Diversity.</title>
        <authorList>
            <person name="Kalkreuter E."/>
            <person name="Kautsar S.A."/>
            <person name="Yang D."/>
            <person name="Bader C.D."/>
            <person name="Teijaro C.N."/>
            <person name="Fluegel L."/>
            <person name="Davis C.M."/>
            <person name="Simpson J.R."/>
            <person name="Lauterbach L."/>
            <person name="Steele A.D."/>
            <person name="Gui C."/>
            <person name="Meng S."/>
            <person name="Li G."/>
            <person name="Viehrig K."/>
            <person name="Ye F."/>
            <person name="Su P."/>
            <person name="Kiefer A.F."/>
            <person name="Nichols A."/>
            <person name="Cepeda A.J."/>
            <person name="Yan W."/>
            <person name="Fan B."/>
            <person name="Jiang Y."/>
            <person name="Adhikari A."/>
            <person name="Zheng C.-J."/>
            <person name="Schuster L."/>
            <person name="Cowan T.M."/>
            <person name="Smanski M.J."/>
            <person name="Chevrette M.G."/>
            <person name="De Carvalho L.P.S."/>
            <person name="Shen B."/>
        </authorList>
    </citation>
    <scope>NUCLEOTIDE SEQUENCE [LARGE SCALE GENOMIC DNA]</scope>
    <source>
        <strain evidence="1 2">NPDC002593</strain>
    </source>
</reference>
<evidence type="ECO:0000313" key="2">
    <source>
        <dbReference type="Proteomes" id="UP001601992"/>
    </source>
</evidence>
<keyword evidence="2" id="KW-1185">Reference proteome</keyword>
<proteinExistence type="predicted"/>
<organism evidence="1 2">
    <name type="scientific">Nocardia jiangxiensis</name>
    <dbReference type="NCBI Taxonomy" id="282685"/>
    <lineage>
        <taxon>Bacteria</taxon>
        <taxon>Bacillati</taxon>
        <taxon>Actinomycetota</taxon>
        <taxon>Actinomycetes</taxon>
        <taxon>Mycobacteriales</taxon>
        <taxon>Nocardiaceae</taxon>
        <taxon>Nocardia</taxon>
    </lineage>
</organism>
<dbReference type="RefSeq" id="WP_387402588.1">
    <property type="nucleotide sequence ID" value="NZ_JBIAQY010000001.1"/>
</dbReference>
<accession>A0ABW6RU58</accession>
<gene>
    <name evidence="1" type="ORF">ACFYXQ_04035</name>
</gene>
<protein>
    <submittedName>
        <fullName evidence="1">Uncharacterized protein</fullName>
    </submittedName>
</protein>
<sequence>MPEQENIARHDAALRAQMRLFCQLMLGSDAAAEDMIQQIDRRALDYHDEQDNCPTERVRLFRIAAELCGAPEKAAPDTVPPLRDDGVD</sequence>
<dbReference type="Proteomes" id="UP001601992">
    <property type="component" value="Unassembled WGS sequence"/>
</dbReference>
<comment type="caution">
    <text evidence="1">The sequence shown here is derived from an EMBL/GenBank/DDBJ whole genome shotgun (WGS) entry which is preliminary data.</text>
</comment>
<name>A0ABW6RU58_9NOCA</name>